<dbReference type="EMBL" id="BAABUK010000012">
    <property type="protein sequence ID" value="GAA5812314.1"/>
    <property type="molecule type" value="Genomic_DNA"/>
</dbReference>
<reference evidence="1 2" key="1">
    <citation type="submission" date="2024-04" db="EMBL/GenBank/DDBJ databases">
        <title>genome sequences of Mucor flavus KT1a and Helicostylum pulchrum KT1b strains isolated from the surface of a dry-aged beef.</title>
        <authorList>
            <person name="Toyotome T."/>
            <person name="Hosono M."/>
            <person name="Torimaru M."/>
            <person name="Fukuda K."/>
            <person name="Mikami N."/>
        </authorList>
    </citation>
    <scope>NUCLEOTIDE SEQUENCE [LARGE SCALE GENOMIC DNA]</scope>
    <source>
        <strain evidence="1 2">KT1a</strain>
    </source>
</reference>
<dbReference type="Proteomes" id="UP001473302">
    <property type="component" value="Unassembled WGS sequence"/>
</dbReference>
<organism evidence="1 2">
    <name type="scientific">Mucor flavus</name>
    <dbReference type="NCBI Taxonomy" id="439312"/>
    <lineage>
        <taxon>Eukaryota</taxon>
        <taxon>Fungi</taxon>
        <taxon>Fungi incertae sedis</taxon>
        <taxon>Mucoromycota</taxon>
        <taxon>Mucoromycotina</taxon>
        <taxon>Mucoromycetes</taxon>
        <taxon>Mucorales</taxon>
        <taxon>Mucorineae</taxon>
        <taxon>Mucoraceae</taxon>
        <taxon>Mucor</taxon>
    </lineage>
</organism>
<evidence type="ECO:0000313" key="1">
    <source>
        <dbReference type="EMBL" id="GAA5812314.1"/>
    </source>
</evidence>
<evidence type="ECO:0000313" key="2">
    <source>
        <dbReference type="Proteomes" id="UP001473302"/>
    </source>
</evidence>
<gene>
    <name evidence="1" type="ORF">MFLAVUS_005765</name>
</gene>
<name>A0ABP9YZM9_9FUNG</name>
<proteinExistence type="predicted"/>
<keyword evidence="2" id="KW-1185">Reference proteome</keyword>
<comment type="caution">
    <text evidence="1">The sequence shown here is derived from an EMBL/GenBank/DDBJ whole genome shotgun (WGS) entry which is preliminary data.</text>
</comment>
<protein>
    <submittedName>
        <fullName evidence="1">Uncharacterized protein</fullName>
    </submittedName>
</protein>
<accession>A0ABP9YZM9</accession>
<sequence>MTFQESFTYYLANPDNLSMKQIFELAREEDPKFAKAYNRPLNSIEKRGSRRGSEEFEGYSSRVDWDDLDFLDACGRKIARRAKSSCSVGYHSDDEYKDYKENQYDERKDAFL</sequence>